<reference evidence="12" key="1">
    <citation type="submission" date="2020-07" db="EMBL/GenBank/DDBJ databases">
        <title>Koleobacter methoxysyntrophicus gen. nov., sp. nov., a novel anaerobic bacterium isolated from deep subsurface oil field and proposal of Koleobacterales ord. nov. in the phylum Firmicutes.</title>
        <authorList>
            <person name="Sakamoto S."/>
            <person name="Tamaki H."/>
        </authorList>
    </citation>
    <scope>NUCLEOTIDE SEQUENCE</scope>
    <source>
        <strain evidence="12">NRmbB1</strain>
    </source>
</reference>
<protein>
    <recommendedName>
        <fullName evidence="6">Acetyl-CoA acetyltransferase</fullName>
        <ecNumber evidence="2">2.3.1.9</ecNumber>
    </recommendedName>
    <alternativeName>
        <fullName evidence="5">Acetoacetyl-CoA thiolase</fullName>
    </alternativeName>
</protein>
<dbReference type="PANTHER" id="PTHR18919">
    <property type="entry name" value="ACETYL-COA C-ACYLTRANSFERASE"/>
    <property type="match status" value="1"/>
</dbReference>
<name>A0A8A0RLF0_9FIRM</name>
<evidence type="ECO:0000256" key="3">
    <source>
        <dbReference type="ARBA" id="ARBA00022679"/>
    </source>
</evidence>
<dbReference type="GO" id="GO:0003985">
    <property type="term" value="F:acetyl-CoA C-acetyltransferase activity"/>
    <property type="evidence" value="ECO:0007669"/>
    <property type="project" value="UniProtKB-EC"/>
</dbReference>
<dbReference type="RefSeq" id="WP_206706601.1">
    <property type="nucleotide sequence ID" value="NZ_CP059066.1"/>
</dbReference>
<dbReference type="Gene3D" id="3.40.47.10">
    <property type="match status" value="2"/>
</dbReference>
<dbReference type="PIRSF" id="PIRSF000429">
    <property type="entry name" value="Ac-CoA_Ac_transf"/>
    <property type="match status" value="1"/>
</dbReference>
<comment type="similarity">
    <text evidence="1 9">Belongs to the thiolase-like superfamily. Thiolase family.</text>
</comment>
<evidence type="ECO:0000256" key="7">
    <source>
        <dbReference type="ARBA" id="ARBA00051550"/>
    </source>
</evidence>
<evidence type="ECO:0000256" key="2">
    <source>
        <dbReference type="ARBA" id="ARBA00012705"/>
    </source>
</evidence>
<dbReference type="SUPFAM" id="SSF53901">
    <property type="entry name" value="Thiolase-like"/>
    <property type="match status" value="2"/>
</dbReference>
<feature type="domain" description="Thiolase C-terminal" evidence="11">
    <location>
        <begin position="263"/>
        <end position="383"/>
    </location>
</feature>
<dbReference type="Pfam" id="PF02803">
    <property type="entry name" value="Thiolase_C"/>
    <property type="match status" value="1"/>
</dbReference>
<dbReference type="InterPro" id="IPR020615">
    <property type="entry name" value="Thiolase_acyl_enz_int_AS"/>
</dbReference>
<keyword evidence="3 9" id="KW-0808">Transferase</keyword>
<comment type="catalytic activity">
    <reaction evidence="7">
        <text>2 acetyl-CoA = acetoacetyl-CoA + CoA</text>
        <dbReference type="Rhea" id="RHEA:21036"/>
        <dbReference type="ChEBI" id="CHEBI:57286"/>
        <dbReference type="ChEBI" id="CHEBI:57287"/>
        <dbReference type="ChEBI" id="CHEBI:57288"/>
        <dbReference type="EC" id="2.3.1.9"/>
    </reaction>
</comment>
<accession>A0A8A0RLF0</accession>
<dbReference type="FunFam" id="3.40.47.10:FF:000010">
    <property type="entry name" value="Acetyl-CoA acetyltransferase (Thiolase)"/>
    <property type="match status" value="1"/>
</dbReference>
<dbReference type="CDD" id="cd00751">
    <property type="entry name" value="thiolase"/>
    <property type="match status" value="1"/>
</dbReference>
<dbReference type="Proteomes" id="UP000662904">
    <property type="component" value="Chromosome"/>
</dbReference>
<feature type="domain" description="Thiolase N-terminal" evidence="10">
    <location>
        <begin position="5"/>
        <end position="254"/>
    </location>
</feature>
<dbReference type="EC" id="2.3.1.9" evidence="2"/>
<dbReference type="PROSITE" id="PS00737">
    <property type="entry name" value="THIOLASE_2"/>
    <property type="match status" value="1"/>
</dbReference>
<organism evidence="12 13">
    <name type="scientific">Koleobacter methoxysyntrophicus</name>
    <dbReference type="NCBI Taxonomy" id="2751313"/>
    <lineage>
        <taxon>Bacteria</taxon>
        <taxon>Bacillati</taxon>
        <taxon>Bacillota</taxon>
        <taxon>Clostridia</taxon>
        <taxon>Koleobacterales</taxon>
        <taxon>Koleobacteraceae</taxon>
        <taxon>Koleobacter</taxon>
    </lineage>
</organism>
<dbReference type="InterPro" id="IPR020613">
    <property type="entry name" value="Thiolase_CS"/>
</dbReference>
<dbReference type="InterPro" id="IPR002155">
    <property type="entry name" value="Thiolase"/>
</dbReference>
<evidence type="ECO:0000313" key="13">
    <source>
        <dbReference type="Proteomes" id="UP000662904"/>
    </source>
</evidence>
<dbReference type="InterPro" id="IPR016039">
    <property type="entry name" value="Thiolase-like"/>
</dbReference>
<dbReference type="InterPro" id="IPR020617">
    <property type="entry name" value="Thiolase_C"/>
</dbReference>
<evidence type="ECO:0000256" key="4">
    <source>
        <dbReference type="ARBA" id="ARBA00023315"/>
    </source>
</evidence>
<feature type="active site" description="Proton acceptor" evidence="8">
    <location>
        <position position="341"/>
    </location>
</feature>
<dbReference type="PROSITE" id="PS00099">
    <property type="entry name" value="THIOLASE_3"/>
    <property type="match status" value="1"/>
</dbReference>
<evidence type="ECO:0000256" key="8">
    <source>
        <dbReference type="PIRSR" id="PIRSR000429-1"/>
    </source>
</evidence>
<keyword evidence="13" id="KW-1185">Reference proteome</keyword>
<evidence type="ECO:0000259" key="10">
    <source>
        <dbReference type="Pfam" id="PF00108"/>
    </source>
</evidence>
<dbReference type="AlphaFoldDB" id="A0A8A0RLF0"/>
<evidence type="ECO:0000259" key="11">
    <source>
        <dbReference type="Pfam" id="PF02803"/>
    </source>
</evidence>
<dbReference type="InterPro" id="IPR020616">
    <property type="entry name" value="Thiolase_N"/>
</dbReference>
<feature type="active site" description="Proton acceptor" evidence="8">
    <location>
        <position position="371"/>
    </location>
</feature>
<dbReference type="Pfam" id="PF00108">
    <property type="entry name" value="Thiolase_N"/>
    <property type="match status" value="1"/>
</dbReference>
<sequence length="386" mass="41173">MEESVIVSAVRTAIGRFCGSLSCYTAQELGAQVLKEVVERARLPCGSVDEVILGNIIQTDPRGNPAREAVLKAGFDIKTTAYTVNKNCGSALKAVSLADMMLKMGGADIIIAGGMESMSNAPYVLRKARVGYRIGNTICSDLLTDMLEGMGMTAERVAERYNITRYEQDVFSVQSQKRAWKAQSSGKFNEEIVPIKVKTKNGERVFDKDEGIKPDSTVEVLSRLKPVFKPGGTVTAGNSSTINDGAAAVLMMSSQKVKEMEIKPMARVISWASAGVEPEIMGIGPIPAAKKALKTAGLTLSDIDLIELNEAFAAQALACIQELELDMEKVNVNGGAIALGHPVGATGAVILVKLIYELKRQNKKYGLATMCVGGGQGIAVIIENIP</sequence>
<gene>
    <name evidence="12" type="primary">thlA_3</name>
    <name evidence="12" type="ORF">H0A61_01602</name>
</gene>
<evidence type="ECO:0000256" key="5">
    <source>
        <dbReference type="ARBA" id="ARBA00030755"/>
    </source>
</evidence>
<dbReference type="KEGG" id="kme:H0A61_01602"/>
<dbReference type="PROSITE" id="PS00098">
    <property type="entry name" value="THIOLASE_1"/>
    <property type="match status" value="1"/>
</dbReference>
<dbReference type="NCBIfam" id="TIGR01930">
    <property type="entry name" value="AcCoA-C-Actrans"/>
    <property type="match status" value="1"/>
</dbReference>
<evidence type="ECO:0000256" key="9">
    <source>
        <dbReference type="RuleBase" id="RU003557"/>
    </source>
</evidence>
<dbReference type="InterPro" id="IPR020610">
    <property type="entry name" value="Thiolase_AS"/>
</dbReference>
<dbReference type="EMBL" id="CP059066">
    <property type="protein sequence ID" value="QSQ09241.1"/>
    <property type="molecule type" value="Genomic_DNA"/>
</dbReference>
<evidence type="ECO:0000313" key="12">
    <source>
        <dbReference type="EMBL" id="QSQ09241.1"/>
    </source>
</evidence>
<proteinExistence type="inferred from homology"/>
<evidence type="ECO:0000256" key="6">
    <source>
        <dbReference type="ARBA" id="ARBA00044137"/>
    </source>
</evidence>
<feature type="active site" description="Acyl-thioester intermediate" evidence="8">
    <location>
        <position position="88"/>
    </location>
</feature>
<keyword evidence="4 9" id="KW-0012">Acyltransferase</keyword>
<evidence type="ECO:0000256" key="1">
    <source>
        <dbReference type="ARBA" id="ARBA00010982"/>
    </source>
</evidence>
<dbReference type="PANTHER" id="PTHR18919:SF107">
    <property type="entry name" value="ACETYL-COA ACETYLTRANSFERASE, CYTOSOLIC"/>
    <property type="match status" value="1"/>
</dbReference>